<evidence type="ECO:0000256" key="3">
    <source>
        <dbReference type="ARBA" id="ARBA00022448"/>
    </source>
</evidence>
<comment type="similarity">
    <text evidence="2">Belongs to the major facilitator superfamily.</text>
</comment>
<proteinExistence type="inferred from homology"/>
<dbReference type="InterPro" id="IPR011701">
    <property type="entry name" value="MFS"/>
</dbReference>
<evidence type="ECO:0000256" key="7">
    <source>
        <dbReference type="SAM" id="Phobius"/>
    </source>
</evidence>
<evidence type="ECO:0000313" key="8">
    <source>
        <dbReference type="EMBL" id="MBB6011754.1"/>
    </source>
</evidence>
<feature type="transmembrane region" description="Helical" evidence="7">
    <location>
        <begin position="123"/>
        <end position="145"/>
    </location>
</feature>
<keyword evidence="5 7" id="KW-1133">Transmembrane helix</keyword>
<dbReference type="Proteomes" id="UP000533306">
    <property type="component" value="Unassembled WGS sequence"/>
</dbReference>
<evidence type="ECO:0000256" key="2">
    <source>
        <dbReference type="ARBA" id="ARBA00008335"/>
    </source>
</evidence>
<name>A0A7W9S0M8_9HYPH</name>
<dbReference type="AlphaFoldDB" id="A0A7W9S0M8"/>
<feature type="transmembrane region" description="Helical" evidence="7">
    <location>
        <begin position="85"/>
        <end position="111"/>
    </location>
</feature>
<evidence type="ECO:0000256" key="6">
    <source>
        <dbReference type="ARBA" id="ARBA00023136"/>
    </source>
</evidence>
<dbReference type="EMBL" id="JACHEU010000001">
    <property type="protein sequence ID" value="MBB6011754.1"/>
    <property type="molecule type" value="Genomic_DNA"/>
</dbReference>
<keyword evidence="6 7" id="KW-0472">Membrane</keyword>
<feature type="transmembrane region" description="Helical" evidence="7">
    <location>
        <begin position="209"/>
        <end position="232"/>
    </location>
</feature>
<feature type="transmembrane region" description="Helical" evidence="7">
    <location>
        <begin position="29"/>
        <end position="47"/>
    </location>
</feature>
<dbReference type="GO" id="GO:0022857">
    <property type="term" value="F:transmembrane transporter activity"/>
    <property type="evidence" value="ECO:0007669"/>
    <property type="project" value="InterPro"/>
</dbReference>
<dbReference type="Gene3D" id="1.20.1250.20">
    <property type="entry name" value="MFS general substrate transporter like domains"/>
    <property type="match status" value="1"/>
</dbReference>
<organism evidence="8 9">
    <name type="scientific">Aquamicrobium lusatiense</name>
    <dbReference type="NCBI Taxonomy" id="89772"/>
    <lineage>
        <taxon>Bacteria</taxon>
        <taxon>Pseudomonadati</taxon>
        <taxon>Pseudomonadota</taxon>
        <taxon>Alphaproteobacteria</taxon>
        <taxon>Hyphomicrobiales</taxon>
        <taxon>Phyllobacteriaceae</taxon>
        <taxon>Aquamicrobium</taxon>
    </lineage>
</organism>
<gene>
    <name evidence="8" type="ORF">HNR59_001099</name>
</gene>
<feature type="transmembrane region" description="Helical" evidence="7">
    <location>
        <begin position="151"/>
        <end position="171"/>
    </location>
</feature>
<dbReference type="PANTHER" id="PTHR12778:SF10">
    <property type="entry name" value="MAJOR FACILITATOR SUPERFAMILY DOMAIN-CONTAINING PROTEIN 3"/>
    <property type="match status" value="1"/>
</dbReference>
<dbReference type="InterPro" id="IPR004752">
    <property type="entry name" value="AmpG_permease/AT-1"/>
</dbReference>
<dbReference type="SUPFAM" id="SSF103473">
    <property type="entry name" value="MFS general substrate transporter"/>
    <property type="match status" value="1"/>
</dbReference>
<dbReference type="GO" id="GO:0016020">
    <property type="term" value="C:membrane"/>
    <property type="evidence" value="ECO:0007669"/>
    <property type="project" value="UniProtKB-SubCell"/>
</dbReference>
<keyword evidence="4 7" id="KW-0812">Transmembrane</keyword>
<dbReference type="PANTHER" id="PTHR12778">
    <property type="entry name" value="SOLUTE CARRIER FAMILY 33 ACETYL-COA TRANSPORTER -RELATED"/>
    <property type="match status" value="1"/>
</dbReference>
<dbReference type="Pfam" id="PF07690">
    <property type="entry name" value="MFS_1"/>
    <property type="match status" value="1"/>
</dbReference>
<evidence type="ECO:0000256" key="4">
    <source>
        <dbReference type="ARBA" id="ARBA00022692"/>
    </source>
</evidence>
<keyword evidence="3" id="KW-0813">Transport</keyword>
<feature type="transmembrane region" description="Helical" evidence="7">
    <location>
        <begin position="59"/>
        <end position="79"/>
    </location>
</feature>
<feature type="transmembrane region" description="Helical" evidence="7">
    <location>
        <begin position="272"/>
        <end position="290"/>
    </location>
</feature>
<feature type="transmembrane region" description="Helical" evidence="7">
    <location>
        <begin position="357"/>
        <end position="380"/>
    </location>
</feature>
<evidence type="ECO:0000256" key="1">
    <source>
        <dbReference type="ARBA" id="ARBA00004141"/>
    </source>
</evidence>
<comment type="caution">
    <text evidence="8">The sequence shown here is derived from an EMBL/GenBank/DDBJ whole genome shotgun (WGS) entry which is preliminary data.</text>
</comment>
<comment type="subcellular location">
    <subcellularLocation>
        <location evidence="1">Membrane</location>
        <topology evidence="1">Multi-pass membrane protein</topology>
    </subcellularLocation>
</comment>
<keyword evidence="9" id="KW-1185">Reference proteome</keyword>
<sequence length="391" mass="40822">MVQGLPASFFAIGLPALLREAGAGLDLVSLAYLMWAPWALKWLWGPLLDQDATLFSALFGRIAYLPAIMAGSFLLLIAFPPSSFAWPIFVIGIACSFVGATLQMVLGRWIVAIEPDERGRARLNAMQVAGMITGAMIGGTLVVLLSDLLSWAWAVVSIVVLILLSGLPFLLTQQERIGVPGQAGIDGRKEASSPPGAARSFFLRSGVTLLMALMFMSDIATGVDVLLTAFLVDTGYSAVRATFLLNTLALAITVPVTFLTGQVLQYVSTEKVLGALLIVKAAIFVTLGIGGFSGPALSAGLAVAAVVAASAVAIAYWQIYMRFSSPDHAATDIGFMTSIRVVFLMIGGIGAGQVSGALGYAGIFTIAAALATMAAAFAFLQLRDKGLVAVP</sequence>
<dbReference type="InterPro" id="IPR036259">
    <property type="entry name" value="MFS_trans_sf"/>
</dbReference>
<reference evidence="8 9" key="1">
    <citation type="submission" date="2020-08" db="EMBL/GenBank/DDBJ databases">
        <title>Genomic Encyclopedia of Type Strains, Phase IV (KMG-IV): sequencing the most valuable type-strain genomes for metagenomic binning, comparative biology and taxonomic classification.</title>
        <authorList>
            <person name="Goeker M."/>
        </authorList>
    </citation>
    <scope>NUCLEOTIDE SEQUENCE [LARGE SCALE GENOMIC DNA]</scope>
    <source>
        <strain evidence="8 9">DSM 11099</strain>
    </source>
</reference>
<accession>A0A7W9S0M8</accession>
<feature type="transmembrane region" description="Helical" evidence="7">
    <location>
        <begin position="238"/>
        <end position="260"/>
    </location>
</feature>
<evidence type="ECO:0000313" key="9">
    <source>
        <dbReference type="Proteomes" id="UP000533306"/>
    </source>
</evidence>
<protein>
    <submittedName>
        <fullName evidence="8">Putative MFS family arabinose efflux permease</fullName>
    </submittedName>
</protein>
<feature type="transmembrane region" description="Helical" evidence="7">
    <location>
        <begin position="329"/>
        <end position="351"/>
    </location>
</feature>
<feature type="transmembrane region" description="Helical" evidence="7">
    <location>
        <begin position="296"/>
        <end position="317"/>
    </location>
</feature>
<evidence type="ECO:0000256" key="5">
    <source>
        <dbReference type="ARBA" id="ARBA00022989"/>
    </source>
</evidence>